<evidence type="ECO:0000313" key="1">
    <source>
        <dbReference type="EMBL" id="CAA9375838.1"/>
    </source>
</evidence>
<name>A0A6J4N2E7_9CHLR</name>
<dbReference type="AlphaFoldDB" id="A0A6J4N2E7"/>
<accession>A0A6J4N2E7</accession>
<organism evidence="1">
    <name type="scientific">uncultured Chloroflexia bacterium</name>
    <dbReference type="NCBI Taxonomy" id="1672391"/>
    <lineage>
        <taxon>Bacteria</taxon>
        <taxon>Bacillati</taxon>
        <taxon>Chloroflexota</taxon>
        <taxon>Chloroflexia</taxon>
        <taxon>environmental samples</taxon>
    </lineage>
</organism>
<protein>
    <submittedName>
        <fullName evidence="1">Uncharacterized protein</fullName>
    </submittedName>
</protein>
<dbReference type="EMBL" id="CADCTR010002959">
    <property type="protein sequence ID" value="CAA9375838.1"/>
    <property type="molecule type" value="Genomic_DNA"/>
</dbReference>
<gene>
    <name evidence="1" type="ORF">AVDCRST_MAG93-8803</name>
</gene>
<reference evidence="1" key="1">
    <citation type="submission" date="2020-02" db="EMBL/GenBank/DDBJ databases">
        <authorList>
            <person name="Meier V. D."/>
        </authorList>
    </citation>
    <scope>NUCLEOTIDE SEQUENCE</scope>
    <source>
        <strain evidence="1">AVDCRST_MAG93</strain>
    </source>
</reference>
<proteinExistence type="predicted"/>
<sequence>MDLAKNPRVTTPDPRALAQHLTDYNSLNFYRYLVWQLLRLHQQGRDYLLAVYQMVLRASADNREGFARKPGALFVSRLKACDLWSELREVPLTRIAA</sequence>